<dbReference type="InterPro" id="IPR014776">
    <property type="entry name" value="4pyrrole_Mease_sub2"/>
</dbReference>
<gene>
    <name evidence="9" type="primary">cobI</name>
    <name evidence="9" type="ORF">H1S01_11540</name>
</gene>
<comment type="pathway">
    <text evidence="1">Cofactor biosynthesis; adenosylcobalamin biosynthesis.</text>
</comment>
<evidence type="ECO:0000313" key="9">
    <source>
        <dbReference type="EMBL" id="MBC9785141.1"/>
    </source>
</evidence>
<evidence type="ECO:0000256" key="2">
    <source>
        <dbReference type="ARBA" id="ARBA00005879"/>
    </source>
</evidence>
<dbReference type="PANTHER" id="PTHR43467">
    <property type="entry name" value="COBALT-PRECORRIN-2 C(20)-METHYLTRANSFERASE"/>
    <property type="match status" value="1"/>
</dbReference>
<dbReference type="NCBIfam" id="TIGR01467">
    <property type="entry name" value="cobI_cbiL"/>
    <property type="match status" value="1"/>
</dbReference>
<dbReference type="PANTHER" id="PTHR43467:SF2">
    <property type="entry name" value="COBALT-PRECORRIN-2 C(20)-METHYLTRANSFERASE"/>
    <property type="match status" value="1"/>
</dbReference>
<dbReference type="InterPro" id="IPR014777">
    <property type="entry name" value="4pyrrole_Mease_sub1"/>
</dbReference>
<keyword evidence="10" id="KW-1185">Reference proteome</keyword>
<protein>
    <submittedName>
        <fullName evidence="9">Precorrin-2 C(20)-methyltransferase</fullName>
        <ecNumber evidence="9">2.1.1.130</ecNumber>
    </submittedName>
</protein>
<dbReference type="InterPro" id="IPR006364">
    <property type="entry name" value="CobI/CbiL/CobIJ_dom"/>
</dbReference>
<evidence type="ECO:0000256" key="5">
    <source>
        <dbReference type="ARBA" id="ARBA00022679"/>
    </source>
</evidence>
<dbReference type="EC" id="2.1.1.130" evidence="9"/>
<dbReference type="GO" id="GO:0032259">
    <property type="term" value="P:methylation"/>
    <property type="evidence" value="ECO:0007669"/>
    <property type="project" value="UniProtKB-KW"/>
</dbReference>
<evidence type="ECO:0000256" key="4">
    <source>
        <dbReference type="ARBA" id="ARBA00022603"/>
    </source>
</evidence>
<keyword evidence="3" id="KW-0169">Cobalamin biosynthesis</keyword>
<dbReference type="InterPro" id="IPR000878">
    <property type="entry name" value="4pyrrol_Mease"/>
</dbReference>
<evidence type="ECO:0000313" key="10">
    <source>
        <dbReference type="Proteomes" id="UP000617402"/>
    </source>
</evidence>
<dbReference type="SUPFAM" id="SSF53790">
    <property type="entry name" value="Tetrapyrrole methylase"/>
    <property type="match status" value="1"/>
</dbReference>
<dbReference type="RefSeq" id="WP_188040640.1">
    <property type="nucleotide sequence ID" value="NZ_JACVHF010000011.1"/>
</dbReference>
<name>A0ABR7T649_HELCL</name>
<accession>A0ABR7T649</accession>
<dbReference type="CDD" id="cd11645">
    <property type="entry name" value="Precorrin_2_C20_MT"/>
    <property type="match status" value="1"/>
</dbReference>
<keyword evidence="5 9" id="KW-0808">Transferase</keyword>
<dbReference type="Proteomes" id="UP000617402">
    <property type="component" value="Unassembled WGS sequence"/>
</dbReference>
<evidence type="ECO:0000259" key="8">
    <source>
        <dbReference type="Pfam" id="PF00590"/>
    </source>
</evidence>
<reference evidence="9 10" key="1">
    <citation type="submission" date="2020-07" db="EMBL/GenBank/DDBJ databases">
        <title>Draft whole-genome sequence of Heliobacterium chlorum DSM 3682, type strain.</title>
        <authorList>
            <person name="Kyndt J.A."/>
            <person name="Meyer T.E."/>
            <person name="Imhoff J.F."/>
        </authorList>
    </citation>
    <scope>NUCLEOTIDE SEQUENCE [LARGE SCALE GENOMIC DNA]</scope>
    <source>
        <strain evidence="9 10">DSM 3682</strain>
    </source>
</reference>
<dbReference type="Gene3D" id="3.30.950.10">
    <property type="entry name" value="Methyltransferase, Cobalt-precorrin-4 Transmethylase, Domain 2"/>
    <property type="match status" value="1"/>
</dbReference>
<proteinExistence type="inferred from homology"/>
<evidence type="ECO:0000256" key="3">
    <source>
        <dbReference type="ARBA" id="ARBA00022573"/>
    </source>
</evidence>
<sequence length="233" mass="25224">MTGKLYGIGVGPGDPELLTVKAALALGKADVIIAPYSKKKGTRCSALGIVGEYIRKDAEICDLPIPRAQDEEKLAEACRQIANLLEEGKNVAFIARGDSMLYSKYVPIFERLSKQKYEIVNIPGIISFSAISCAAGFPIADGDEAVTIIPVNDSCDNIEPSLASADTIILLKVHKNLDRIIDLLAIYGFKEQAVLVGRCGLPGEIIEKDLEKMRGKTLTYLSTIIARRQPSSD</sequence>
<evidence type="ECO:0000256" key="6">
    <source>
        <dbReference type="ARBA" id="ARBA00022691"/>
    </source>
</evidence>
<dbReference type="InterPro" id="IPR035996">
    <property type="entry name" value="4pyrrol_Methylase_sf"/>
</dbReference>
<comment type="caution">
    <text evidence="9">The sequence shown here is derived from an EMBL/GenBank/DDBJ whole genome shotgun (WGS) entry which is preliminary data.</text>
</comment>
<dbReference type="PIRSF" id="PIRSF036427">
    <property type="entry name" value="Precrrn-2_mtase"/>
    <property type="match status" value="1"/>
</dbReference>
<dbReference type="InterPro" id="IPR012382">
    <property type="entry name" value="CobI/CbiL"/>
</dbReference>
<organism evidence="9 10">
    <name type="scientific">Heliobacterium chlorum</name>
    <dbReference type="NCBI Taxonomy" id="2698"/>
    <lineage>
        <taxon>Bacteria</taxon>
        <taxon>Bacillati</taxon>
        <taxon>Bacillota</taxon>
        <taxon>Clostridia</taxon>
        <taxon>Eubacteriales</taxon>
        <taxon>Heliobacteriaceae</taxon>
        <taxon>Heliobacterium</taxon>
    </lineage>
</organism>
<feature type="domain" description="Tetrapyrrole methylase" evidence="8">
    <location>
        <begin position="4"/>
        <end position="208"/>
    </location>
</feature>
<keyword evidence="6" id="KW-0949">S-adenosyl-L-methionine</keyword>
<keyword evidence="4 9" id="KW-0489">Methyltransferase</keyword>
<dbReference type="GO" id="GO:0030788">
    <property type="term" value="F:precorrin-2 C20-methyltransferase activity"/>
    <property type="evidence" value="ECO:0007669"/>
    <property type="project" value="UniProtKB-EC"/>
</dbReference>
<evidence type="ECO:0000256" key="1">
    <source>
        <dbReference type="ARBA" id="ARBA00004953"/>
    </source>
</evidence>
<comment type="similarity">
    <text evidence="2 7">Belongs to the precorrin methyltransferase family.</text>
</comment>
<dbReference type="Pfam" id="PF00590">
    <property type="entry name" value="TP_methylase"/>
    <property type="match status" value="1"/>
</dbReference>
<dbReference type="Gene3D" id="3.40.1010.10">
    <property type="entry name" value="Cobalt-precorrin-4 Transmethylase, Domain 1"/>
    <property type="match status" value="1"/>
</dbReference>
<dbReference type="EMBL" id="JACVHF010000011">
    <property type="protein sequence ID" value="MBC9785141.1"/>
    <property type="molecule type" value="Genomic_DNA"/>
</dbReference>
<evidence type="ECO:0000256" key="7">
    <source>
        <dbReference type="PIRNR" id="PIRNR036427"/>
    </source>
</evidence>